<comment type="caution">
    <text evidence="3">The sequence shown here is derived from an EMBL/GenBank/DDBJ whole genome shotgun (WGS) entry which is preliminary data.</text>
</comment>
<dbReference type="EMBL" id="LQPE01000162">
    <property type="protein sequence ID" value="ORV98296.1"/>
    <property type="molecule type" value="Genomic_DNA"/>
</dbReference>
<dbReference type="PANTHER" id="PTHR41248:SF1">
    <property type="entry name" value="NORD PROTEIN"/>
    <property type="match status" value="1"/>
</dbReference>
<accession>A0A1X1XHC3</accession>
<feature type="region of interest" description="Disordered" evidence="1">
    <location>
        <begin position="223"/>
        <end position="243"/>
    </location>
</feature>
<evidence type="ECO:0000259" key="2">
    <source>
        <dbReference type="PROSITE" id="PS50234"/>
    </source>
</evidence>
<keyword evidence="4" id="KW-1185">Reference proteome</keyword>
<reference evidence="3 4" key="1">
    <citation type="submission" date="2016-01" db="EMBL/GenBank/DDBJ databases">
        <title>The new phylogeny of the genus Mycobacterium.</title>
        <authorList>
            <person name="Tarcisio F."/>
            <person name="Conor M."/>
            <person name="Antonella G."/>
            <person name="Elisabetta G."/>
            <person name="Giulia F.S."/>
            <person name="Sara T."/>
            <person name="Anna F."/>
            <person name="Clotilde B."/>
            <person name="Roberto B."/>
            <person name="Veronica D.S."/>
            <person name="Fabio R."/>
            <person name="Monica P."/>
            <person name="Olivier J."/>
            <person name="Enrico T."/>
            <person name="Nicola S."/>
        </authorList>
    </citation>
    <scope>NUCLEOTIDE SEQUENCE [LARGE SCALE GENOMIC DNA]</scope>
    <source>
        <strain evidence="3 4">DSM 45166</strain>
    </source>
</reference>
<organism evidence="3 4">
    <name type="scientific">Mycobacterium kyorinense</name>
    <dbReference type="NCBI Taxonomy" id="487514"/>
    <lineage>
        <taxon>Bacteria</taxon>
        <taxon>Bacillati</taxon>
        <taxon>Actinomycetota</taxon>
        <taxon>Actinomycetes</taxon>
        <taxon>Mycobacteriales</taxon>
        <taxon>Mycobacteriaceae</taxon>
        <taxon>Mycobacterium</taxon>
    </lineage>
</organism>
<dbReference type="InterPro" id="IPR051928">
    <property type="entry name" value="NorD/CobT"/>
</dbReference>
<dbReference type="SUPFAM" id="SSF53300">
    <property type="entry name" value="vWA-like"/>
    <property type="match status" value="1"/>
</dbReference>
<evidence type="ECO:0000313" key="3">
    <source>
        <dbReference type="EMBL" id="ORV98296.1"/>
    </source>
</evidence>
<evidence type="ECO:0000256" key="1">
    <source>
        <dbReference type="SAM" id="MobiDB-lite"/>
    </source>
</evidence>
<dbReference type="InterPro" id="IPR002035">
    <property type="entry name" value="VWF_A"/>
</dbReference>
<proteinExistence type="predicted"/>
<sequence length="564" mass="60364">MAVRESLANHTATDALQQWSMLASAVSGRSVDVAAAGAGEPAWTDGKTIFLDADAGPRHQLQAVAVQACLLAEGSLEPTIARRLGRRTALTARYLAIEGHRALAANEELLPAAVSLLVDRDMAGRGDSPACSLALASRRAVSSEPPAVFGTIHPRKLLVASKSRDQGQSGKHVARQQRRKLLAEHEDSDPEDVADLFSSPVGGGGGLGRWLKKMLDSVRRLNGNGPPGADASTHRLRSGMRGGGTAVVSNATVDVDEYGLADEAAGIKYPEWDFRRRQYRPNWCAVQEVVPRPSDATSISVSEGYRLRRALARLAVGLDRYHRQVQGDDVDIDAAVEARVETIAGSAPDEAVYVDSLRRRRDLSVLILLDISGSSAEPGTIGHTVHEQQRTAAAALTAALHDLGDRVALYGFHSQGRSAVHLLPVKRFDDDLDALAIRRLSGLTPGGYSRLGAAIRHGAAVLDRRAGTPRRLLLVLSDGLAYDHGYERDYGAADARRALAEARRRGTGCLCLTIGAATDVAELQRVFGSAAHVTIPRLDQLNQLIGPLFRSALASADLRRRMVA</sequence>
<dbReference type="PANTHER" id="PTHR41248">
    <property type="entry name" value="NORD PROTEIN"/>
    <property type="match status" value="1"/>
</dbReference>
<evidence type="ECO:0000313" key="4">
    <source>
        <dbReference type="Proteomes" id="UP000193487"/>
    </source>
</evidence>
<dbReference type="Gene3D" id="3.40.50.410">
    <property type="entry name" value="von Willebrand factor, type A domain"/>
    <property type="match status" value="1"/>
</dbReference>
<protein>
    <submittedName>
        <fullName evidence="3">Nitric oxide reductase activation protein</fullName>
    </submittedName>
</protein>
<dbReference type="Proteomes" id="UP000193487">
    <property type="component" value="Unassembled WGS sequence"/>
</dbReference>
<dbReference type="AlphaFoldDB" id="A0A1X1XHC3"/>
<dbReference type="SMART" id="SM00327">
    <property type="entry name" value="VWA"/>
    <property type="match status" value="1"/>
</dbReference>
<dbReference type="Pfam" id="PF13519">
    <property type="entry name" value="VWA_2"/>
    <property type="match status" value="1"/>
</dbReference>
<feature type="domain" description="VWFA" evidence="2">
    <location>
        <begin position="364"/>
        <end position="548"/>
    </location>
</feature>
<gene>
    <name evidence="3" type="ORF">AWC14_13235</name>
</gene>
<name>A0A1X1XHC3_9MYCO</name>
<dbReference type="InterPro" id="IPR036465">
    <property type="entry name" value="vWFA_dom_sf"/>
</dbReference>
<dbReference type="PROSITE" id="PS50234">
    <property type="entry name" value="VWFA"/>
    <property type="match status" value="1"/>
</dbReference>